<proteinExistence type="predicted"/>
<evidence type="ECO:0000259" key="1">
    <source>
        <dbReference type="Pfam" id="PF18929"/>
    </source>
</evidence>
<reference evidence="2 3" key="1">
    <citation type="journal article" date="2015" name="Nature">
        <title>rRNA introns, odd ribosomes, and small enigmatic genomes across a large radiation of phyla.</title>
        <authorList>
            <person name="Brown C.T."/>
            <person name="Hug L.A."/>
            <person name="Thomas B.C."/>
            <person name="Sharon I."/>
            <person name="Castelle C.J."/>
            <person name="Singh A."/>
            <person name="Wilkins M.J."/>
            <person name="Williams K.H."/>
            <person name="Banfield J.F."/>
        </authorList>
    </citation>
    <scope>NUCLEOTIDE SEQUENCE [LARGE SCALE GENOMIC DNA]</scope>
</reference>
<evidence type="ECO:0000313" key="3">
    <source>
        <dbReference type="Proteomes" id="UP000034293"/>
    </source>
</evidence>
<comment type="caution">
    <text evidence="2">The sequence shown here is derived from an EMBL/GenBank/DDBJ whole genome shotgun (WGS) entry which is preliminary data.</text>
</comment>
<dbReference type="Pfam" id="PF18929">
    <property type="entry name" value="DUF5678"/>
    <property type="match status" value="1"/>
</dbReference>
<protein>
    <recommendedName>
        <fullName evidence="1">DUF5678 domain-containing protein</fullName>
    </recommendedName>
</protein>
<evidence type="ECO:0000313" key="2">
    <source>
        <dbReference type="EMBL" id="KKR61573.1"/>
    </source>
</evidence>
<name>A0A0G0S9D6_9BACT</name>
<gene>
    <name evidence="2" type="ORF">UU02_C0057G0011</name>
</gene>
<sequence length="62" mass="7259">MTKDLTPVYKKYKGKWVAMDDRFAKVVVSGKTSSFVYRKAKKMGYKVPNIFRVLILMFFTCP</sequence>
<dbReference type="InterPro" id="IPR043734">
    <property type="entry name" value="DUF5678"/>
</dbReference>
<dbReference type="EMBL" id="LBZA01000057">
    <property type="protein sequence ID" value="KKR61573.1"/>
    <property type="molecule type" value="Genomic_DNA"/>
</dbReference>
<dbReference type="AlphaFoldDB" id="A0A0G0S9D6"/>
<accession>A0A0G0S9D6</accession>
<feature type="domain" description="DUF5678" evidence="1">
    <location>
        <begin position="10"/>
        <end position="45"/>
    </location>
</feature>
<organism evidence="2 3">
    <name type="scientific">Candidatus Woesebacteria bacterium GW2011_GWA1_40_43</name>
    <dbReference type="NCBI Taxonomy" id="1618553"/>
    <lineage>
        <taxon>Bacteria</taxon>
        <taxon>Candidatus Woeseibacteriota</taxon>
    </lineage>
</organism>
<dbReference type="Proteomes" id="UP000034293">
    <property type="component" value="Unassembled WGS sequence"/>
</dbReference>